<reference evidence="1" key="1">
    <citation type="submission" date="2022-04" db="EMBL/GenBank/DDBJ databases">
        <title>Jade perch genome.</title>
        <authorList>
            <person name="Chao B."/>
        </authorList>
    </citation>
    <scope>NUCLEOTIDE SEQUENCE</scope>
    <source>
        <strain evidence="1">CB-2022</strain>
    </source>
</reference>
<keyword evidence="2" id="KW-1185">Reference proteome</keyword>
<gene>
    <name evidence="1" type="ORF">L3Q82_019632</name>
</gene>
<accession>A0ACB8VBL6</accession>
<organism evidence="1 2">
    <name type="scientific">Scortum barcoo</name>
    <name type="common">barcoo grunter</name>
    <dbReference type="NCBI Taxonomy" id="214431"/>
    <lineage>
        <taxon>Eukaryota</taxon>
        <taxon>Metazoa</taxon>
        <taxon>Chordata</taxon>
        <taxon>Craniata</taxon>
        <taxon>Vertebrata</taxon>
        <taxon>Euteleostomi</taxon>
        <taxon>Actinopterygii</taxon>
        <taxon>Neopterygii</taxon>
        <taxon>Teleostei</taxon>
        <taxon>Neoteleostei</taxon>
        <taxon>Acanthomorphata</taxon>
        <taxon>Eupercaria</taxon>
        <taxon>Centrarchiformes</taxon>
        <taxon>Terapontoidei</taxon>
        <taxon>Terapontidae</taxon>
        <taxon>Scortum</taxon>
    </lineage>
</organism>
<dbReference type="EMBL" id="CM041553">
    <property type="protein sequence ID" value="KAI3353067.1"/>
    <property type="molecule type" value="Genomic_DNA"/>
</dbReference>
<sequence length="212" mass="23889">MDSLAPAISKKEEGLASSCSHWEDAVYVVMSQKNPDMPVYEIKPENGGKSRTVHRNLLLPCDSLPVVKLEGKEQGKRKRSLRQNRKEAQSLQQGTDVDSEDEGELVWRFSHQHEHDGSVTTKKPNIEPCEQQVEEPGKRGNQPDLQGVGEERLELQGAQDHLDQQEQQAEYTSDEEKQRRLSGDSDGEQGSSPQVLNSHPQRERRTAKDADI</sequence>
<evidence type="ECO:0000313" key="1">
    <source>
        <dbReference type="EMBL" id="KAI3353067.1"/>
    </source>
</evidence>
<dbReference type="Proteomes" id="UP000831701">
    <property type="component" value="Chromosome 23"/>
</dbReference>
<comment type="caution">
    <text evidence="1">The sequence shown here is derived from an EMBL/GenBank/DDBJ whole genome shotgun (WGS) entry which is preliminary data.</text>
</comment>
<proteinExistence type="predicted"/>
<protein>
    <submittedName>
        <fullName evidence="1">Uncharacterized protein</fullName>
    </submittedName>
</protein>
<evidence type="ECO:0000313" key="2">
    <source>
        <dbReference type="Proteomes" id="UP000831701"/>
    </source>
</evidence>
<name>A0ACB8VBL6_9TELE</name>